<dbReference type="STRING" id="983917.RGE_17800"/>
<dbReference type="RefSeq" id="WP_014427984.1">
    <property type="nucleotide sequence ID" value="NC_017075.1"/>
</dbReference>
<dbReference type="AlphaFoldDB" id="I0HQ34"/>
<dbReference type="Proteomes" id="UP000007883">
    <property type="component" value="Chromosome"/>
</dbReference>
<dbReference type="eggNOG" id="ENOG5033B8D">
    <property type="taxonomic scope" value="Bacteria"/>
</dbReference>
<name>I0HQ34_RUBGI</name>
<dbReference type="Pfam" id="PF20075">
    <property type="entry name" value="DUF6471"/>
    <property type="match status" value="1"/>
</dbReference>
<protein>
    <recommendedName>
        <fullName evidence="2">DUF6471 domain-containing protein</fullName>
    </recommendedName>
</protein>
<evidence type="ECO:0000313" key="4">
    <source>
        <dbReference type="Proteomes" id="UP000007883"/>
    </source>
</evidence>
<reference evidence="3 4" key="1">
    <citation type="journal article" date="2012" name="J. Bacteriol.">
        <title>Complete genome sequence of phototrophic betaproteobacterium Rubrivivax gelatinosus IL144.</title>
        <authorList>
            <person name="Nagashima S."/>
            <person name="Kamimura A."/>
            <person name="Shimizu T."/>
            <person name="Nakamura-isaki S."/>
            <person name="Aono E."/>
            <person name="Sakamoto K."/>
            <person name="Ichikawa N."/>
            <person name="Nakazawa H."/>
            <person name="Sekine M."/>
            <person name="Yamazaki S."/>
            <person name="Fujita N."/>
            <person name="Shimada K."/>
            <person name="Hanada S."/>
            <person name="Nagashima K.V.P."/>
        </authorList>
    </citation>
    <scope>NUCLEOTIDE SEQUENCE [LARGE SCALE GENOMIC DNA]</scope>
    <source>
        <strain evidence="4">NBRC 100245 / IL144</strain>
    </source>
</reference>
<proteinExistence type="predicted"/>
<evidence type="ECO:0000313" key="3">
    <source>
        <dbReference type="EMBL" id="BAL95121.1"/>
    </source>
</evidence>
<sequence>MAAALPQSAAQEELESAAKRLIQEQMRSRKLSYAELSERLASLGFVETPARLNRKVNRKKFQASFFIACLLALDVETLDISGVDVSAAGRRQRLAREQFARADREARRRRPLNPKAGALSEL</sequence>
<dbReference type="HOGENOM" id="CLU_2025023_0_0_4"/>
<gene>
    <name evidence="3" type="ordered locus">RGE_17800</name>
</gene>
<accession>I0HQ34</accession>
<evidence type="ECO:0000256" key="1">
    <source>
        <dbReference type="SAM" id="MobiDB-lite"/>
    </source>
</evidence>
<dbReference type="InterPro" id="IPR045526">
    <property type="entry name" value="DUF6471"/>
</dbReference>
<evidence type="ECO:0000259" key="2">
    <source>
        <dbReference type="Pfam" id="PF20075"/>
    </source>
</evidence>
<dbReference type="EMBL" id="AP012320">
    <property type="protein sequence ID" value="BAL95121.1"/>
    <property type="molecule type" value="Genomic_DNA"/>
</dbReference>
<dbReference type="KEGG" id="rge:RGE_17800"/>
<feature type="domain" description="DUF6471" evidence="2">
    <location>
        <begin position="15"/>
        <end position="78"/>
    </location>
</feature>
<keyword evidence="4" id="KW-1185">Reference proteome</keyword>
<organism evidence="3 4">
    <name type="scientific">Rubrivivax gelatinosus (strain NBRC 100245 / IL144)</name>
    <dbReference type="NCBI Taxonomy" id="983917"/>
    <lineage>
        <taxon>Bacteria</taxon>
        <taxon>Pseudomonadati</taxon>
        <taxon>Pseudomonadota</taxon>
        <taxon>Betaproteobacteria</taxon>
        <taxon>Burkholderiales</taxon>
        <taxon>Sphaerotilaceae</taxon>
        <taxon>Rubrivivax</taxon>
    </lineage>
</organism>
<feature type="region of interest" description="Disordered" evidence="1">
    <location>
        <begin position="100"/>
        <end position="122"/>
    </location>
</feature>